<protein>
    <submittedName>
        <fullName evidence="2">Uncharacterized protein</fullName>
    </submittedName>
</protein>
<evidence type="ECO:0000313" key="3">
    <source>
        <dbReference type="Proteomes" id="UP000242496"/>
    </source>
</evidence>
<name>A0A1I7FU64_9GAMM</name>
<keyword evidence="1" id="KW-1133">Transmembrane helix</keyword>
<accession>A0A1I7FU64</accession>
<proteinExistence type="predicted"/>
<keyword evidence="1" id="KW-0472">Membrane</keyword>
<sequence length="38" mass="4409">MAQYSDSAIVIVPLFILNKLLPCVSFYFNASDIFYYEL</sequence>
<dbReference type="EMBL" id="FPBJ01000005">
    <property type="protein sequence ID" value="SFU39711.1"/>
    <property type="molecule type" value="Genomic_DNA"/>
</dbReference>
<dbReference type="AlphaFoldDB" id="A0A1I7FU64"/>
<evidence type="ECO:0000313" key="2">
    <source>
        <dbReference type="EMBL" id="SFU39711.1"/>
    </source>
</evidence>
<dbReference type="STRING" id="351659.SAMN05421784_10577"/>
<organism evidence="2 3">
    <name type="scientific">Xenorhabdus koppenhoeferi</name>
    <dbReference type="NCBI Taxonomy" id="351659"/>
    <lineage>
        <taxon>Bacteria</taxon>
        <taxon>Pseudomonadati</taxon>
        <taxon>Pseudomonadota</taxon>
        <taxon>Gammaproteobacteria</taxon>
        <taxon>Enterobacterales</taxon>
        <taxon>Morganellaceae</taxon>
        <taxon>Xenorhabdus</taxon>
    </lineage>
</organism>
<gene>
    <name evidence="2" type="ORF">SAMN05421784_10577</name>
</gene>
<keyword evidence="3" id="KW-1185">Reference proteome</keyword>
<evidence type="ECO:0000256" key="1">
    <source>
        <dbReference type="SAM" id="Phobius"/>
    </source>
</evidence>
<dbReference type="Proteomes" id="UP000242496">
    <property type="component" value="Unassembled WGS sequence"/>
</dbReference>
<feature type="transmembrane region" description="Helical" evidence="1">
    <location>
        <begin position="7"/>
        <end position="28"/>
    </location>
</feature>
<reference evidence="3" key="1">
    <citation type="submission" date="2016-10" db="EMBL/GenBank/DDBJ databases">
        <authorList>
            <person name="Varghese N."/>
            <person name="Submissions S."/>
        </authorList>
    </citation>
    <scope>NUCLEOTIDE SEQUENCE [LARGE SCALE GENOMIC DNA]</scope>
    <source>
        <strain evidence="3">DSM 18168</strain>
    </source>
</reference>
<keyword evidence="1" id="KW-0812">Transmembrane</keyword>